<comment type="function">
    <text evidence="5 6">The electron transfer flavoprotein serves as a specific electron acceptor for several dehydrogenases, including five acyl-CoA dehydrogenases, glutaryl-CoA and sarcosine dehydrogenase. It transfers the electrons to the main mitochondrial respiratory chain via ETF-ubiquinone oxidoreductase (ETF dehydrogenase).</text>
</comment>
<organism evidence="8 9">
    <name type="scientific">Hanseniaspora valbyensis NRRL Y-1626</name>
    <dbReference type="NCBI Taxonomy" id="766949"/>
    <lineage>
        <taxon>Eukaryota</taxon>
        <taxon>Fungi</taxon>
        <taxon>Dikarya</taxon>
        <taxon>Ascomycota</taxon>
        <taxon>Saccharomycotina</taxon>
        <taxon>Saccharomycetes</taxon>
        <taxon>Saccharomycodales</taxon>
        <taxon>Saccharomycodaceae</taxon>
        <taxon>Hanseniaspora</taxon>
    </lineage>
</organism>
<dbReference type="InterPro" id="IPR014730">
    <property type="entry name" value="ETF_a/b_N"/>
</dbReference>
<dbReference type="OrthoDB" id="276685at2759"/>
<comment type="similarity">
    <text evidence="2 6">Belongs to the ETF beta-subunit/FixA family.</text>
</comment>
<feature type="domain" description="Electron transfer flavoprotein alpha/beta-subunit N-terminal" evidence="7">
    <location>
        <begin position="26"/>
        <end position="222"/>
    </location>
</feature>
<dbReference type="Pfam" id="PF01012">
    <property type="entry name" value="ETF"/>
    <property type="match status" value="1"/>
</dbReference>
<evidence type="ECO:0000259" key="7">
    <source>
        <dbReference type="SMART" id="SM00893"/>
    </source>
</evidence>
<keyword evidence="3 6" id="KW-0813">Transport</keyword>
<dbReference type="GO" id="GO:0009063">
    <property type="term" value="P:amino acid catabolic process"/>
    <property type="evidence" value="ECO:0007669"/>
    <property type="project" value="TreeGrafter"/>
</dbReference>
<evidence type="ECO:0000256" key="6">
    <source>
        <dbReference type="PIRNR" id="PIRNR000090"/>
    </source>
</evidence>
<keyword evidence="9" id="KW-1185">Reference proteome</keyword>
<dbReference type="PANTHER" id="PTHR21294:SF8">
    <property type="entry name" value="ELECTRON TRANSFER FLAVOPROTEIN SUBUNIT BETA"/>
    <property type="match status" value="1"/>
</dbReference>
<comment type="subcellular location">
    <subcellularLocation>
        <location evidence="1 6">Mitochondrion matrix</location>
    </subcellularLocation>
</comment>
<evidence type="ECO:0000256" key="3">
    <source>
        <dbReference type="ARBA" id="ARBA00022448"/>
    </source>
</evidence>
<dbReference type="GO" id="GO:0033539">
    <property type="term" value="P:fatty acid beta-oxidation using acyl-CoA dehydrogenase"/>
    <property type="evidence" value="ECO:0007669"/>
    <property type="project" value="TreeGrafter"/>
</dbReference>
<proteinExistence type="inferred from homology"/>
<reference evidence="9" key="1">
    <citation type="journal article" date="2016" name="Proc. Natl. Acad. Sci. U.S.A.">
        <title>Comparative genomics of biotechnologically important yeasts.</title>
        <authorList>
            <person name="Riley R."/>
            <person name="Haridas S."/>
            <person name="Wolfe K.H."/>
            <person name="Lopes M.R."/>
            <person name="Hittinger C.T."/>
            <person name="Goeker M."/>
            <person name="Salamov A.A."/>
            <person name="Wisecaver J.H."/>
            <person name="Long T.M."/>
            <person name="Calvey C.H."/>
            <person name="Aerts A.L."/>
            <person name="Barry K.W."/>
            <person name="Choi C."/>
            <person name="Clum A."/>
            <person name="Coughlan A.Y."/>
            <person name="Deshpande S."/>
            <person name="Douglass A.P."/>
            <person name="Hanson S.J."/>
            <person name="Klenk H.-P."/>
            <person name="LaButti K.M."/>
            <person name="Lapidus A."/>
            <person name="Lindquist E.A."/>
            <person name="Lipzen A.M."/>
            <person name="Meier-Kolthoff J.P."/>
            <person name="Ohm R.A."/>
            <person name="Otillar R.P."/>
            <person name="Pangilinan J.L."/>
            <person name="Peng Y."/>
            <person name="Rokas A."/>
            <person name="Rosa C.A."/>
            <person name="Scheuner C."/>
            <person name="Sibirny A.A."/>
            <person name="Slot J.C."/>
            <person name="Stielow J.B."/>
            <person name="Sun H."/>
            <person name="Kurtzman C.P."/>
            <person name="Blackwell M."/>
            <person name="Grigoriev I.V."/>
            <person name="Jeffries T.W."/>
        </authorList>
    </citation>
    <scope>NUCLEOTIDE SEQUENCE [LARGE SCALE GENOMIC DNA]</scope>
    <source>
        <strain evidence="9">NRRL Y-1626</strain>
    </source>
</reference>
<evidence type="ECO:0000256" key="5">
    <source>
        <dbReference type="ARBA" id="ARBA00025416"/>
    </source>
</evidence>
<comment type="subunit">
    <text evidence="6">Heterodimer of an alpha and a beta subunit.</text>
</comment>
<dbReference type="GO" id="GO:0005759">
    <property type="term" value="C:mitochondrial matrix"/>
    <property type="evidence" value="ECO:0007669"/>
    <property type="project" value="UniProtKB-SubCell"/>
</dbReference>
<dbReference type="Gene3D" id="3.40.50.620">
    <property type="entry name" value="HUPs"/>
    <property type="match status" value="1"/>
</dbReference>
<dbReference type="EMBL" id="LXPE01000016">
    <property type="protein sequence ID" value="OBA26598.1"/>
    <property type="molecule type" value="Genomic_DNA"/>
</dbReference>
<dbReference type="GO" id="GO:0009055">
    <property type="term" value="F:electron transfer activity"/>
    <property type="evidence" value="ECO:0007669"/>
    <property type="project" value="InterPro"/>
</dbReference>
<accession>A0A1B7TD06</accession>
<gene>
    <name evidence="8" type="ORF">HANVADRAFT_53059</name>
</gene>
<evidence type="ECO:0000256" key="2">
    <source>
        <dbReference type="ARBA" id="ARBA00007557"/>
    </source>
</evidence>
<protein>
    <recommendedName>
        <fullName evidence="6">Probable electron transfer flavoprotein subunit beta</fullName>
    </recommendedName>
</protein>
<evidence type="ECO:0000313" key="8">
    <source>
        <dbReference type="EMBL" id="OBA26598.1"/>
    </source>
</evidence>
<dbReference type="SMART" id="SM00893">
    <property type="entry name" value="ETF"/>
    <property type="match status" value="1"/>
</dbReference>
<dbReference type="SUPFAM" id="SSF52402">
    <property type="entry name" value="Adenine nucleotide alpha hydrolases-like"/>
    <property type="match status" value="1"/>
</dbReference>
<comment type="cofactor">
    <cofactor evidence="6">
        <name>FAD</name>
        <dbReference type="ChEBI" id="CHEBI:57692"/>
    </cofactor>
    <text evidence="6">Binds 1 FAD per dimer.</text>
</comment>
<dbReference type="InterPro" id="IPR012255">
    <property type="entry name" value="ETF_b"/>
</dbReference>
<comment type="caution">
    <text evidence="8">The sequence shown here is derived from an EMBL/GenBank/DDBJ whole genome shotgun (WGS) entry which is preliminary data.</text>
</comment>
<dbReference type="AlphaFoldDB" id="A0A1B7TD06"/>
<dbReference type="PANTHER" id="PTHR21294">
    <property type="entry name" value="ELECTRON TRANSFER FLAVOPROTEIN BETA-SUBUNIT"/>
    <property type="match status" value="1"/>
</dbReference>
<keyword evidence="4 6" id="KW-0249">Electron transport</keyword>
<evidence type="ECO:0000313" key="9">
    <source>
        <dbReference type="Proteomes" id="UP000092321"/>
    </source>
</evidence>
<name>A0A1B7TD06_9ASCO</name>
<dbReference type="PIRSF" id="PIRSF000090">
    <property type="entry name" value="Beta-ETF"/>
    <property type="match status" value="1"/>
</dbReference>
<dbReference type="InterPro" id="IPR014729">
    <property type="entry name" value="Rossmann-like_a/b/a_fold"/>
</dbReference>
<dbReference type="CDD" id="cd01714">
    <property type="entry name" value="ETF_beta"/>
    <property type="match status" value="1"/>
</dbReference>
<dbReference type="InterPro" id="IPR033948">
    <property type="entry name" value="ETF_beta_N"/>
</dbReference>
<evidence type="ECO:0000256" key="1">
    <source>
        <dbReference type="ARBA" id="ARBA00004305"/>
    </source>
</evidence>
<keyword evidence="6" id="KW-0496">Mitochondrion</keyword>
<comment type="cofactor">
    <cofactor evidence="6">
        <name>AMP</name>
        <dbReference type="ChEBI" id="CHEBI:456215"/>
    </cofactor>
    <text evidence="6">Binds 1 AMP per subunit.</text>
</comment>
<evidence type="ECO:0000256" key="4">
    <source>
        <dbReference type="ARBA" id="ARBA00022982"/>
    </source>
</evidence>
<dbReference type="Proteomes" id="UP000092321">
    <property type="component" value="Unassembled WGS sequence"/>
</dbReference>
<sequence length="259" mass="29026">MAPKINVIVPIKRVIDYQLVPRVNPDKTLKITNFAINPFDDIAIEESLKLKEAKFINKIKVLTITNNYKNETKALKDLMIQSMAKGVDETKIISVTNSPNTPLIPLTIAKLIQKEVKEADYNLVICGKQAIDDDSGNVGQMLAGLLNWKQANNCCKVEPLGENQLKLTKEIDNGEEIVEGALPMVLTTDLRLNTPRYATLPKIMKAKKKPIAVEEVEIDTALNCQLRISEYMEPPAKKQGKIFTTVEDLINQMKQDKVI</sequence>